<dbReference type="InterPro" id="IPR011009">
    <property type="entry name" value="Kinase-like_dom_sf"/>
</dbReference>
<evidence type="ECO:0000259" key="3">
    <source>
        <dbReference type="PROSITE" id="PS50011"/>
    </source>
</evidence>
<reference evidence="4" key="1">
    <citation type="submission" date="2019-03" db="EMBL/GenBank/DDBJ databases">
        <title>Improved annotation for the trematode Fasciola hepatica.</title>
        <authorList>
            <person name="Choi Y.-J."/>
            <person name="Martin J."/>
            <person name="Mitreva M."/>
        </authorList>
    </citation>
    <scope>NUCLEOTIDE SEQUENCE [LARGE SCALE GENOMIC DNA]</scope>
</reference>
<dbReference type="PANTHER" id="PTHR12984">
    <property type="entry name" value="SCY1-RELATED S/T PROTEIN KINASE-LIKE"/>
    <property type="match status" value="1"/>
</dbReference>
<evidence type="ECO:0000256" key="2">
    <source>
        <dbReference type="SAM" id="MobiDB-lite"/>
    </source>
</evidence>
<feature type="compositionally biased region" description="Low complexity" evidence="2">
    <location>
        <begin position="863"/>
        <end position="881"/>
    </location>
</feature>
<dbReference type="AlphaFoldDB" id="A0A4E0RK19"/>
<dbReference type="Pfam" id="PF00069">
    <property type="entry name" value="Pkinase"/>
    <property type="match status" value="1"/>
</dbReference>
<sequence>MDAVLNKLKNKVSTVLPGNPLTREYEIGKLLGCAGPGMLWKLYAAKKRSTQQEATVWALEKKNLESYPKSQKETVLDVMKYGVASMTRIKHPKILSVVQPLEESRDSLAFASEPLFTSLRNALCPSYSSVETSSEALRDFTLTDIEIKYGLIQLTEALHFLHSDCHRLHLNLVPEAVVINKYGLWKLAGFEFSKLSEDSCNGTNGNNQNQNNSSLETVISVPIWQTALMPACQPALHACSPESILQGKVSRASDMFSLGLLICCLYNKGQPLLDTGNDYSAYRRGIKDVASTSFSKLTVIPEQLREYVKMMLSSDPDIRPDALQFSRIPYFEDGSMSVLRSIDNMYQLDNLARSQFYKSLPSTIHLLPKRLCLYRVFPQITEDFSNPHMVPFVLPPVLQIMDMVSQTEFIQYMMARVIPVLALKEPIQITLVLLQNLRVLTEKFPTSEFRTHVLPMLHSALDTDNRTIQELCLRALPSISQMMELTTLRNAVLPRIQKLFFRTDLLTTRISCLICLGKLLDHLDKWIVMDEIVPFLQQIKSREPSILMAILGIYRLALSHEKLGISRDKLATRILPHVIPLSVEGTLNLKQYNAYAHLIRDMCAQLEREQRAKLEQMHGAAEEPNMIGVDAEIDGDLVGGNSCAQVMDHVMRVYVDSSLGLTVDNSVSKTVTVPSSGVAQGQNLLEDATPEKLTVKTAGLTLEQKRQLAAEQNQRSRLQTQHSLTPLSEIQQPNLAVTSSKPVPRDLTSTLMDSNLNAMTQRPTMTNTSNWSPVAAGSQPWMPAALPRPSINPSGFLTLPQKHSSPYQNGTNSNMQSYSFGNWNMMTRVDGGGGSGSAVGTFGSTQPTHSVVPSPSLFSAATSSQNNGSLSLSSSSSFKPLSKNEIDDLLR</sequence>
<comment type="caution">
    <text evidence="4">The sequence shown here is derived from an EMBL/GenBank/DDBJ whole genome shotgun (WGS) entry which is preliminary data.</text>
</comment>
<accession>A0A4E0RK19</accession>
<comment type="similarity">
    <text evidence="1">Belongs to the protein kinase superfamily.</text>
</comment>
<dbReference type="SUPFAM" id="SSF48371">
    <property type="entry name" value="ARM repeat"/>
    <property type="match status" value="1"/>
</dbReference>
<dbReference type="SUPFAM" id="SSF56112">
    <property type="entry name" value="Protein kinase-like (PK-like)"/>
    <property type="match status" value="1"/>
</dbReference>
<evidence type="ECO:0000313" key="4">
    <source>
        <dbReference type="EMBL" id="THD21688.1"/>
    </source>
</evidence>
<dbReference type="EMBL" id="JXXN02003339">
    <property type="protein sequence ID" value="THD21688.1"/>
    <property type="molecule type" value="Genomic_DNA"/>
</dbReference>
<dbReference type="InterPro" id="IPR000719">
    <property type="entry name" value="Prot_kinase_dom"/>
</dbReference>
<feature type="compositionally biased region" description="Basic and acidic residues" evidence="2">
    <location>
        <begin position="882"/>
        <end position="891"/>
    </location>
</feature>
<keyword evidence="5" id="KW-1185">Reference proteome</keyword>
<evidence type="ECO:0000256" key="1">
    <source>
        <dbReference type="ARBA" id="ARBA00038349"/>
    </source>
</evidence>
<dbReference type="CDD" id="cd14011">
    <property type="entry name" value="PK_SCY1_like"/>
    <property type="match status" value="1"/>
</dbReference>
<dbReference type="GO" id="GO:0004672">
    <property type="term" value="F:protein kinase activity"/>
    <property type="evidence" value="ECO:0007669"/>
    <property type="project" value="InterPro"/>
</dbReference>
<dbReference type="InterPro" id="IPR011989">
    <property type="entry name" value="ARM-like"/>
</dbReference>
<gene>
    <name evidence="4" type="ORF">D915_007571</name>
</gene>
<dbReference type="PANTHER" id="PTHR12984:SF6">
    <property type="entry name" value="SCY1-LIKE PROTEIN 2"/>
    <property type="match status" value="1"/>
</dbReference>
<proteinExistence type="inferred from homology"/>
<dbReference type="InterPro" id="IPR051177">
    <property type="entry name" value="CIK-Related_Protein"/>
</dbReference>
<feature type="domain" description="Protein kinase" evidence="3">
    <location>
        <begin position="25"/>
        <end position="331"/>
    </location>
</feature>
<evidence type="ECO:0000313" key="5">
    <source>
        <dbReference type="Proteomes" id="UP000230066"/>
    </source>
</evidence>
<name>A0A4E0RK19_FASHE</name>
<dbReference type="GO" id="GO:0005524">
    <property type="term" value="F:ATP binding"/>
    <property type="evidence" value="ECO:0007669"/>
    <property type="project" value="InterPro"/>
</dbReference>
<dbReference type="InterPro" id="IPR016024">
    <property type="entry name" value="ARM-type_fold"/>
</dbReference>
<dbReference type="PROSITE" id="PS50011">
    <property type="entry name" value="PROTEIN_KINASE_DOM"/>
    <property type="match status" value="1"/>
</dbReference>
<dbReference type="SMART" id="SM00220">
    <property type="entry name" value="S_TKc"/>
    <property type="match status" value="1"/>
</dbReference>
<dbReference type="Gene3D" id="1.10.510.10">
    <property type="entry name" value="Transferase(Phosphotransferase) domain 1"/>
    <property type="match status" value="1"/>
</dbReference>
<feature type="region of interest" description="Disordered" evidence="2">
    <location>
        <begin position="836"/>
        <end position="891"/>
    </location>
</feature>
<protein>
    <submittedName>
        <fullName evidence="4">SCY1 protein 2</fullName>
    </submittedName>
</protein>
<organism evidence="4 5">
    <name type="scientific">Fasciola hepatica</name>
    <name type="common">Liver fluke</name>
    <dbReference type="NCBI Taxonomy" id="6192"/>
    <lineage>
        <taxon>Eukaryota</taxon>
        <taxon>Metazoa</taxon>
        <taxon>Spiralia</taxon>
        <taxon>Lophotrochozoa</taxon>
        <taxon>Platyhelminthes</taxon>
        <taxon>Trematoda</taxon>
        <taxon>Digenea</taxon>
        <taxon>Plagiorchiida</taxon>
        <taxon>Echinostomata</taxon>
        <taxon>Echinostomatoidea</taxon>
        <taxon>Fasciolidae</taxon>
        <taxon>Fasciola</taxon>
    </lineage>
</organism>
<feature type="compositionally biased region" description="Polar residues" evidence="2">
    <location>
        <begin position="845"/>
        <end position="862"/>
    </location>
</feature>
<dbReference type="Gene3D" id="3.30.200.20">
    <property type="entry name" value="Phosphorylase Kinase, domain 1"/>
    <property type="match status" value="1"/>
</dbReference>
<dbReference type="Gene3D" id="1.25.10.10">
    <property type="entry name" value="Leucine-rich Repeat Variant"/>
    <property type="match status" value="1"/>
</dbReference>
<dbReference type="Proteomes" id="UP000230066">
    <property type="component" value="Unassembled WGS sequence"/>
</dbReference>